<dbReference type="GO" id="GO:0005524">
    <property type="term" value="F:ATP binding"/>
    <property type="evidence" value="ECO:0007669"/>
    <property type="project" value="UniProtKB-UniRule"/>
</dbReference>
<dbReference type="Gene3D" id="1.20.272.10">
    <property type="match status" value="1"/>
</dbReference>
<dbReference type="GO" id="GO:0005663">
    <property type="term" value="C:DNA replication factor C complex"/>
    <property type="evidence" value="ECO:0007669"/>
    <property type="project" value="InterPro"/>
</dbReference>
<dbReference type="GO" id="GO:0005634">
    <property type="term" value="C:nucleus"/>
    <property type="evidence" value="ECO:0007669"/>
    <property type="project" value="UniProtKB-SubCell"/>
</dbReference>
<dbReference type="InterPro" id="IPR047854">
    <property type="entry name" value="RFC_lid"/>
</dbReference>
<feature type="compositionally biased region" description="Basic and acidic residues" evidence="5">
    <location>
        <begin position="251"/>
        <end position="268"/>
    </location>
</feature>
<keyword evidence="2" id="KW-0235">DNA replication</keyword>
<reference evidence="7 8" key="1">
    <citation type="submission" date="2014-06" db="EMBL/GenBank/DDBJ databases">
        <authorList>
            <person name="Swart Estienne"/>
        </authorList>
    </citation>
    <scope>NUCLEOTIDE SEQUENCE [LARGE SCALE GENOMIC DNA]</scope>
    <source>
        <strain evidence="7 8">130c</strain>
    </source>
</reference>
<dbReference type="InterPro" id="IPR003959">
    <property type="entry name" value="ATPase_AAA_core"/>
</dbReference>
<dbReference type="Pfam" id="PF08519">
    <property type="entry name" value="RFC1"/>
    <property type="match status" value="1"/>
</dbReference>
<gene>
    <name evidence="7" type="primary">Contig10666.g11387</name>
    <name evidence="7" type="ORF">STYLEM_44</name>
</gene>
<dbReference type="InParanoid" id="A0A077ZNZ6"/>
<feature type="region of interest" description="Disordered" evidence="5">
    <location>
        <begin position="1142"/>
        <end position="1231"/>
    </location>
</feature>
<dbReference type="Proteomes" id="UP000039865">
    <property type="component" value="Unassembled WGS sequence"/>
</dbReference>
<feature type="compositionally biased region" description="Acidic residues" evidence="5">
    <location>
        <begin position="1196"/>
        <end position="1210"/>
    </location>
</feature>
<feature type="compositionally biased region" description="Polar residues" evidence="5">
    <location>
        <begin position="1093"/>
        <end position="1105"/>
    </location>
</feature>
<dbReference type="OrthoDB" id="446168at2759"/>
<feature type="compositionally biased region" description="Polar residues" evidence="5">
    <location>
        <begin position="394"/>
        <end position="419"/>
    </location>
</feature>
<dbReference type="CDD" id="cd18140">
    <property type="entry name" value="HLD_clamp_RFC"/>
    <property type="match status" value="1"/>
</dbReference>
<dbReference type="CDD" id="cd00009">
    <property type="entry name" value="AAA"/>
    <property type="match status" value="1"/>
</dbReference>
<dbReference type="PROSITE" id="PS50172">
    <property type="entry name" value="BRCT"/>
    <property type="match status" value="1"/>
</dbReference>
<feature type="compositionally biased region" description="Basic and acidic residues" evidence="5">
    <location>
        <begin position="339"/>
        <end position="365"/>
    </location>
</feature>
<dbReference type="GO" id="GO:0006260">
    <property type="term" value="P:DNA replication"/>
    <property type="evidence" value="ECO:0007669"/>
    <property type="project" value="UniProtKB-KW"/>
</dbReference>
<accession>A0A077ZNZ6</accession>
<evidence type="ECO:0000259" key="6">
    <source>
        <dbReference type="PROSITE" id="PS50172"/>
    </source>
</evidence>
<sequence length="1231" mass="139359">MSSSKANIRDFFQVAGQKTSDSKGKIVVQQTPSQSKTQTKSRDADSRFDRSQKREKSKIKGTNGNGGDLEKSNKKSTKNVTKKQLDEQMEPQDERGTLEIKSSQKSIIQKTPQKQSQSQAQQMSQLSVKMRDQTPQKQSQVQSSQQIPVRSSPRKNSPQKSPAKHQQDVEMKDEDDQLDKNNTLQNQRNTRSNNHSQVPINLASNNGRQSQMQSQISYQNNRNTQNREEEKKSNSRNASQNNRSRGVSKVLNEDSDKENPDKEEEIMTSRRGVRGRVVVDDSDEETEQQRKSRLAKKRVLDDDEEENQGKHLTNKRQKVIDDEEEYKQNDAKSQQKTPIKQEQKSQIDKYLEEMSYKKGQAKKETGVTPQLEKLKIDDKHQSSQNERKSVGRQMPQSISQKSQGNKTPINNLKSSQPHQNQKKQDEDMDMEIDLDDLKDAIQDKPLEGLTFVISGEFQNISRQKLESTVVEKGGRVTQAVSGKTSYLIIGYKLEDGRTPEQGSKYAAAKNKKIPIITELEFESLIREKSGDQSYALGEQRATLMANSSATAGLEQALKEKRQSMVSQHDGENLAGSMGNEMWTDLYAPRLTSDLVGNRGIINDLEVWLRDWDDVHVRGNKKQIPFRRGVSFENLPRVNAKAALLSGPPGIGKTSSARIICKQLGFEVLETNASDTRNKNAINNMLQVLSSNQSLDYFSVAGLKKHQEDDKFSSGQQTKKSVIIMDEVDGVGAGDRGGLQALMQVIKLTKTPIICICNDRDNRKLQTLVNNCYDLKFQRPHVNDVAERVKFICQQEGLQLDKETMLKIIESSGYDIRQIINILQMWKNQQMDTSFLKNISKDESVMINNFDAAHRLLNHGAQNMDIKYPQFRQKMDLFFIDYDLIPLLVQENYLYTMGDRNKLEDIEKMADAAEFISLGDSISRQVRTNQDWSLLPNMGLCSAIAPCLLVKGSAFRPRFPEWLGKNSSQRKAKRLIRELKKAMTHHAQASRMEIQNEYTQLILAYILKFLKKHEKTGDGENIQILLDFMKDLGLNIDLFKEHLMLLCMNKSIVEDFEKIAPTTKSAFTREFNKENKDDLKGKKVKTKGGKAGGTSTADNKSLSTNVEEGAEDIEDDEEDMNDALIDEEGLLEIKKGKQIEKEMEKKNKKEKVEKFEMIKIDKGNEKGGKKGKAGTGKKAPAKPKTTAAKKGKKGQDESMEYESDFIDDSDDEPKKKKKAPAKSAGAKGKGKK</sequence>
<feature type="compositionally biased region" description="Basic and acidic residues" evidence="5">
    <location>
        <begin position="372"/>
        <end position="389"/>
    </location>
</feature>
<dbReference type="InterPro" id="IPR027417">
    <property type="entry name" value="P-loop_NTPase"/>
</dbReference>
<dbReference type="SMART" id="SM00382">
    <property type="entry name" value="AAA"/>
    <property type="match status" value="1"/>
</dbReference>
<comment type="similarity">
    <text evidence="1">Belongs to the activator 1 large subunit family.</text>
</comment>
<evidence type="ECO:0000313" key="8">
    <source>
        <dbReference type="Proteomes" id="UP000039865"/>
    </source>
</evidence>
<dbReference type="GO" id="GO:0003677">
    <property type="term" value="F:DNA binding"/>
    <property type="evidence" value="ECO:0007669"/>
    <property type="project" value="InterPro"/>
</dbReference>
<evidence type="ECO:0000313" key="7">
    <source>
        <dbReference type="EMBL" id="CDW71105.1"/>
    </source>
</evidence>
<feature type="region of interest" description="Disordered" evidence="5">
    <location>
        <begin position="1"/>
        <end position="426"/>
    </location>
</feature>
<keyword evidence="4" id="KW-0067">ATP-binding</keyword>
<feature type="compositionally biased region" description="Basic and acidic residues" evidence="5">
    <location>
        <begin position="40"/>
        <end position="54"/>
    </location>
</feature>
<feature type="compositionally biased region" description="Low complexity" evidence="5">
    <location>
        <begin position="100"/>
        <end position="127"/>
    </location>
</feature>
<dbReference type="GO" id="GO:0016887">
    <property type="term" value="F:ATP hydrolysis activity"/>
    <property type="evidence" value="ECO:0007669"/>
    <property type="project" value="InterPro"/>
</dbReference>
<proteinExistence type="inferred from homology"/>
<dbReference type="SUPFAM" id="SSF48019">
    <property type="entry name" value="post-AAA+ oligomerization domain-like"/>
    <property type="match status" value="1"/>
</dbReference>
<dbReference type="Gene3D" id="3.40.50.300">
    <property type="entry name" value="P-loop containing nucleotide triphosphate hydrolases"/>
    <property type="match status" value="1"/>
</dbReference>
<dbReference type="PANTHER" id="PTHR23389:SF6">
    <property type="entry name" value="REPLICATION FACTOR C SUBUNIT 1"/>
    <property type="match status" value="1"/>
</dbReference>
<feature type="compositionally biased region" description="Low complexity" evidence="5">
    <location>
        <begin position="1175"/>
        <end position="1185"/>
    </location>
</feature>
<dbReference type="GO" id="GO:0003689">
    <property type="term" value="F:DNA clamp loader activity"/>
    <property type="evidence" value="ECO:0007669"/>
    <property type="project" value="UniProtKB-UniRule"/>
</dbReference>
<feature type="compositionally biased region" description="Low complexity" evidence="5">
    <location>
        <begin position="29"/>
        <end position="38"/>
    </location>
</feature>
<feature type="compositionally biased region" description="Basic and acidic residues" evidence="5">
    <location>
        <begin position="1142"/>
        <end position="1167"/>
    </location>
</feature>
<protein>
    <submittedName>
        <fullName evidence="7">Replication factor c subunit 1</fullName>
    </submittedName>
</protein>
<dbReference type="InterPro" id="IPR008921">
    <property type="entry name" value="DNA_pol3_clamp-load_cplx_C"/>
</dbReference>
<dbReference type="Gene3D" id="1.10.8.60">
    <property type="match status" value="1"/>
</dbReference>
<evidence type="ECO:0000256" key="2">
    <source>
        <dbReference type="ARBA" id="ARBA00022705"/>
    </source>
</evidence>
<feature type="compositionally biased region" description="Low complexity" evidence="5">
    <location>
        <begin position="235"/>
        <end position="245"/>
    </location>
</feature>
<name>A0A077ZNZ6_STYLE</name>
<dbReference type="Pfam" id="PF00533">
    <property type="entry name" value="BRCT"/>
    <property type="match status" value="1"/>
</dbReference>
<evidence type="ECO:0000256" key="4">
    <source>
        <dbReference type="ARBA" id="ARBA00022840"/>
    </source>
</evidence>
<organism evidence="7 8">
    <name type="scientific">Stylonychia lemnae</name>
    <name type="common">Ciliate</name>
    <dbReference type="NCBI Taxonomy" id="5949"/>
    <lineage>
        <taxon>Eukaryota</taxon>
        <taxon>Sar</taxon>
        <taxon>Alveolata</taxon>
        <taxon>Ciliophora</taxon>
        <taxon>Intramacronucleata</taxon>
        <taxon>Spirotrichea</taxon>
        <taxon>Stichotrichia</taxon>
        <taxon>Sporadotrichida</taxon>
        <taxon>Oxytrichidae</taxon>
        <taxon>Stylonychinae</taxon>
        <taxon>Stylonychia</taxon>
    </lineage>
</organism>
<feature type="region of interest" description="Disordered" evidence="5">
    <location>
        <begin position="1077"/>
        <end position="1116"/>
    </location>
</feature>
<dbReference type="InterPro" id="IPR001357">
    <property type="entry name" value="BRCT_dom"/>
</dbReference>
<dbReference type="EMBL" id="CCKQ01000041">
    <property type="protein sequence ID" value="CDW71105.1"/>
    <property type="molecule type" value="Genomic_DNA"/>
</dbReference>
<dbReference type="SUPFAM" id="SSF52540">
    <property type="entry name" value="P-loop containing nucleoside triphosphate hydrolases"/>
    <property type="match status" value="1"/>
</dbReference>
<dbReference type="FunFam" id="3.40.50.300:FF:000395">
    <property type="entry name" value="Replication factor C subunit 1"/>
    <property type="match status" value="1"/>
</dbReference>
<evidence type="ECO:0000256" key="3">
    <source>
        <dbReference type="ARBA" id="ARBA00022741"/>
    </source>
</evidence>
<evidence type="ECO:0000256" key="1">
    <source>
        <dbReference type="ARBA" id="ARBA00006116"/>
    </source>
</evidence>
<feature type="domain" description="BRCT" evidence="6">
    <location>
        <begin position="441"/>
        <end position="518"/>
    </location>
</feature>
<feature type="compositionally biased region" description="Polar residues" evidence="5">
    <location>
        <begin position="180"/>
        <end position="218"/>
    </location>
</feature>
<dbReference type="InterPro" id="IPR013725">
    <property type="entry name" value="DNA_replication_fac_RFC1_C"/>
</dbReference>
<dbReference type="InterPro" id="IPR003593">
    <property type="entry name" value="AAA+_ATPase"/>
</dbReference>
<dbReference type="SUPFAM" id="SSF52113">
    <property type="entry name" value="BRCT domain"/>
    <property type="match status" value="1"/>
</dbReference>
<feature type="compositionally biased region" description="Low complexity" evidence="5">
    <location>
        <begin position="138"/>
        <end position="151"/>
    </location>
</feature>
<dbReference type="Pfam" id="PF25361">
    <property type="entry name" value="AAA_lid_RFC1"/>
    <property type="match status" value="1"/>
</dbReference>
<evidence type="ECO:0000256" key="5">
    <source>
        <dbReference type="SAM" id="MobiDB-lite"/>
    </source>
</evidence>
<dbReference type="GO" id="GO:0006281">
    <property type="term" value="P:DNA repair"/>
    <property type="evidence" value="ECO:0007669"/>
    <property type="project" value="InterPro"/>
</dbReference>
<feature type="compositionally biased region" description="Acidic residues" evidence="5">
    <location>
        <begin position="1107"/>
        <end position="1116"/>
    </location>
</feature>
<dbReference type="AlphaFoldDB" id="A0A077ZNZ6"/>
<dbReference type="PANTHER" id="PTHR23389">
    <property type="entry name" value="CHROMOSOME TRANSMISSION FIDELITY FACTOR 18"/>
    <property type="match status" value="1"/>
</dbReference>
<dbReference type="InterPro" id="IPR036420">
    <property type="entry name" value="BRCT_dom_sf"/>
</dbReference>
<keyword evidence="3" id="KW-0547">Nucleotide-binding</keyword>
<keyword evidence="8" id="KW-1185">Reference proteome</keyword>
<dbReference type="Pfam" id="PF00004">
    <property type="entry name" value="AAA"/>
    <property type="match status" value="1"/>
</dbReference>
<dbReference type="SMART" id="SM00292">
    <property type="entry name" value="BRCT"/>
    <property type="match status" value="1"/>
</dbReference>
<dbReference type="Gene3D" id="3.40.50.10190">
    <property type="entry name" value="BRCT domain"/>
    <property type="match status" value="1"/>
</dbReference>
<dbReference type="FunCoup" id="A0A077ZNZ6">
    <property type="interactions" value="487"/>
</dbReference>